<comment type="caution">
    <text evidence="9">The sequence shown here is derived from an EMBL/GenBank/DDBJ whole genome shotgun (WGS) entry which is preliminary data.</text>
</comment>
<feature type="chain" id="PRO_5039461136" description="peptidylprolyl isomerase" evidence="7">
    <location>
        <begin position="20"/>
        <end position="434"/>
    </location>
</feature>
<evidence type="ECO:0000313" key="9">
    <source>
        <dbReference type="EMBL" id="MBO8468745.1"/>
    </source>
</evidence>
<keyword evidence="5 6" id="KW-0413">Isomerase</keyword>
<evidence type="ECO:0000313" key="10">
    <source>
        <dbReference type="Proteomes" id="UP000810292"/>
    </source>
</evidence>
<dbReference type="PANTHER" id="PTHR43811:SF19">
    <property type="entry name" value="39 KDA FK506-BINDING NUCLEAR PROTEIN"/>
    <property type="match status" value="1"/>
</dbReference>
<proteinExistence type="inferred from homology"/>
<dbReference type="Proteomes" id="UP000810292">
    <property type="component" value="Unassembled WGS sequence"/>
</dbReference>
<evidence type="ECO:0000256" key="1">
    <source>
        <dbReference type="ARBA" id="ARBA00000971"/>
    </source>
</evidence>
<organism evidence="9 10">
    <name type="scientific">Candidatus Ornithospirochaeta stercoravium</name>
    <dbReference type="NCBI Taxonomy" id="2840897"/>
    <lineage>
        <taxon>Bacteria</taxon>
        <taxon>Pseudomonadati</taxon>
        <taxon>Spirochaetota</taxon>
        <taxon>Spirochaetia</taxon>
        <taxon>Spirochaetales</taxon>
        <taxon>Spirochaetaceae</taxon>
        <taxon>Spirochaetaceae incertae sedis</taxon>
        <taxon>Candidatus Ornithospirochaeta</taxon>
    </lineage>
</organism>
<dbReference type="Gene3D" id="1.10.287.460">
    <property type="entry name" value="Peptidyl-prolyl cis-trans isomerase, FKBP-type, N-terminal domain"/>
    <property type="match status" value="1"/>
</dbReference>
<evidence type="ECO:0000256" key="3">
    <source>
        <dbReference type="ARBA" id="ARBA00013194"/>
    </source>
</evidence>
<evidence type="ECO:0000256" key="7">
    <source>
        <dbReference type="SAM" id="SignalP"/>
    </source>
</evidence>
<accession>A0A9D9IAS9</accession>
<gene>
    <name evidence="9" type="ORF">IAA72_03045</name>
</gene>
<evidence type="ECO:0000259" key="8">
    <source>
        <dbReference type="PROSITE" id="PS50059"/>
    </source>
</evidence>
<dbReference type="InterPro" id="IPR000774">
    <property type="entry name" value="PPIase_FKBP_N"/>
</dbReference>
<dbReference type="EMBL" id="JADIMF010000049">
    <property type="protein sequence ID" value="MBO8468745.1"/>
    <property type="molecule type" value="Genomic_DNA"/>
</dbReference>
<protein>
    <recommendedName>
        <fullName evidence="3 6">peptidylprolyl isomerase</fullName>
        <ecNumber evidence="3 6">5.2.1.8</ecNumber>
    </recommendedName>
</protein>
<dbReference type="Pfam" id="PF00254">
    <property type="entry name" value="FKBP_C"/>
    <property type="match status" value="1"/>
</dbReference>
<dbReference type="GO" id="GO:0006457">
    <property type="term" value="P:protein folding"/>
    <property type="evidence" value="ECO:0007669"/>
    <property type="project" value="InterPro"/>
</dbReference>
<keyword evidence="4 6" id="KW-0697">Rotamase</keyword>
<sequence>MKKIFSVIAVLFVSGMLLAAQGVEEPKADETLVKVTGVTVSDDGTYRIEAVKNGENVIYNASAETTETEEGYPLSSIEEGDYILVRDNGMMTMSIPPQFPAASIRDASAAVEAGLIDPSTGVPAELPEITIAIGNVDPENSASTFNYSYGYLSMKALMLQNLYPRAGYFARGVIDASLIQEKTPLLEVDEMSSSLDSFITNVYGAGEPTDYGDVITTEEEILALPYPETLEDKFAYSYGYFTVLNLMYGGVEIIGPDFAAGVLAAIYDAEPLFTEEEMNAYLDKYISEMQAEYEAYLQELAESNKKEAEAYLEDNKAREGVIALDSGVQLEFILDDTTEGASPAADDTVNVNYTLTLMNGNVMDQGENVEFNLQSLIPGFTEAVMHMTVGDTVRAYIPPELGYGETGTPTIEPNSLLIFEITLNSIVPPAESAE</sequence>
<feature type="domain" description="PPIase FKBP-type" evidence="8">
    <location>
        <begin position="346"/>
        <end position="427"/>
    </location>
</feature>
<comment type="catalytic activity">
    <reaction evidence="1 6">
        <text>[protein]-peptidylproline (omega=180) = [protein]-peptidylproline (omega=0)</text>
        <dbReference type="Rhea" id="RHEA:16237"/>
        <dbReference type="Rhea" id="RHEA-COMP:10747"/>
        <dbReference type="Rhea" id="RHEA-COMP:10748"/>
        <dbReference type="ChEBI" id="CHEBI:83833"/>
        <dbReference type="ChEBI" id="CHEBI:83834"/>
        <dbReference type="EC" id="5.2.1.8"/>
    </reaction>
</comment>
<reference evidence="9" key="2">
    <citation type="journal article" date="2021" name="PeerJ">
        <title>Extensive microbial diversity within the chicken gut microbiome revealed by metagenomics and culture.</title>
        <authorList>
            <person name="Gilroy R."/>
            <person name="Ravi A."/>
            <person name="Getino M."/>
            <person name="Pursley I."/>
            <person name="Horton D.L."/>
            <person name="Alikhan N.F."/>
            <person name="Baker D."/>
            <person name="Gharbi K."/>
            <person name="Hall N."/>
            <person name="Watson M."/>
            <person name="Adriaenssens E.M."/>
            <person name="Foster-Nyarko E."/>
            <person name="Jarju S."/>
            <person name="Secka A."/>
            <person name="Antonio M."/>
            <person name="Oren A."/>
            <person name="Chaudhuri R.R."/>
            <person name="La Ragione R."/>
            <person name="Hildebrand F."/>
            <person name="Pallen M.J."/>
        </authorList>
    </citation>
    <scope>NUCLEOTIDE SEQUENCE</scope>
    <source>
        <strain evidence="9">14700</strain>
    </source>
</reference>
<evidence type="ECO:0000256" key="2">
    <source>
        <dbReference type="ARBA" id="ARBA00006577"/>
    </source>
</evidence>
<evidence type="ECO:0000256" key="6">
    <source>
        <dbReference type="PROSITE-ProRule" id="PRU00277"/>
    </source>
</evidence>
<feature type="signal peptide" evidence="7">
    <location>
        <begin position="1"/>
        <end position="19"/>
    </location>
</feature>
<evidence type="ECO:0000256" key="4">
    <source>
        <dbReference type="ARBA" id="ARBA00023110"/>
    </source>
</evidence>
<comment type="similarity">
    <text evidence="2">Belongs to the FKBP-type PPIase family.</text>
</comment>
<dbReference type="InterPro" id="IPR046357">
    <property type="entry name" value="PPIase_dom_sf"/>
</dbReference>
<keyword evidence="7" id="KW-0732">Signal</keyword>
<dbReference type="EC" id="5.2.1.8" evidence="3 6"/>
<dbReference type="GO" id="GO:0003755">
    <property type="term" value="F:peptidyl-prolyl cis-trans isomerase activity"/>
    <property type="evidence" value="ECO:0007669"/>
    <property type="project" value="UniProtKB-KW"/>
</dbReference>
<reference evidence="9" key="1">
    <citation type="submission" date="2020-10" db="EMBL/GenBank/DDBJ databases">
        <authorList>
            <person name="Gilroy R."/>
        </authorList>
    </citation>
    <scope>NUCLEOTIDE SEQUENCE</scope>
    <source>
        <strain evidence="9">14700</strain>
    </source>
</reference>
<dbReference type="InterPro" id="IPR036944">
    <property type="entry name" value="PPIase_FKBP_N_sf"/>
</dbReference>
<evidence type="ECO:0000256" key="5">
    <source>
        <dbReference type="ARBA" id="ARBA00023235"/>
    </source>
</evidence>
<dbReference type="SUPFAM" id="SSF54534">
    <property type="entry name" value="FKBP-like"/>
    <property type="match status" value="1"/>
</dbReference>
<dbReference type="PROSITE" id="PS50059">
    <property type="entry name" value="FKBP_PPIASE"/>
    <property type="match status" value="1"/>
</dbReference>
<name>A0A9D9IAS9_9SPIO</name>
<dbReference type="Gene3D" id="3.10.50.40">
    <property type="match status" value="1"/>
</dbReference>
<dbReference type="PANTHER" id="PTHR43811">
    <property type="entry name" value="FKBP-TYPE PEPTIDYL-PROLYL CIS-TRANS ISOMERASE FKPA"/>
    <property type="match status" value="1"/>
</dbReference>
<dbReference type="AlphaFoldDB" id="A0A9D9IAS9"/>
<dbReference type="InterPro" id="IPR001179">
    <property type="entry name" value="PPIase_FKBP_dom"/>
</dbReference>
<dbReference type="Pfam" id="PF01346">
    <property type="entry name" value="FKBP_N"/>
    <property type="match status" value="1"/>
</dbReference>